<proteinExistence type="predicted"/>
<dbReference type="GO" id="GO:0005737">
    <property type="term" value="C:cytoplasm"/>
    <property type="evidence" value="ECO:0007669"/>
    <property type="project" value="TreeGrafter"/>
</dbReference>
<organism evidence="3 4">
    <name type="scientific">Caenorhabditis japonica</name>
    <dbReference type="NCBI Taxonomy" id="281687"/>
    <lineage>
        <taxon>Eukaryota</taxon>
        <taxon>Metazoa</taxon>
        <taxon>Ecdysozoa</taxon>
        <taxon>Nematoda</taxon>
        <taxon>Chromadorea</taxon>
        <taxon>Rhabditida</taxon>
        <taxon>Rhabditina</taxon>
        <taxon>Rhabditomorpha</taxon>
        <taxon>Rhabditoidea</taxon>
        <taxon>Rhabditidae</taxon>
        <taxon>Peloderinae</taxon>
        <taxon>Caenorhabditis</taxon>
    </lineage>
</organism>
<dbReference type="GO" id="GO:0005096">
    <property type="term" value="F:GTPase activator activity"/>
    <property type="evidence" value="ECO:0007669"/>
    <property type="project" value="TreeGrafter"/>
</dbReference>
<dbReference type="InterPro" id="IPR011993">
    <property type="entry name" value="PH-like_dom_sf"/>
</dbReference>
<dbReference type="InterPro" id="IPR045255">
    <property type="entry name" value="RanBP1-like"/>
</dbReference>
<feature type="domain" description="RanBD1" evidence="2">
    <location>
        <begin position="290"/>
        <end position="358"/>
    </location>
</feature>
<dbReference type="InterPro" id="IPR000156">
    <property type="entry name" value="Ran_bind_dom"/>
</dbReference>
<feature type="compositionally biased region" description="Low complexity" evidence="1">
    <location>
        <begin position="262"/>
        <end position="273"/>
    </location>
</feature>
<protein>
    <submittedName>
        <fullName evidence="3">RanBD1 domain-containing protein</fullName>
    </submittedName>
</protein>
<evidence type="ECO:0000313" key="4">
    <source>
        <dbReference type="Proteomes" id="UP000005237"/>
    </source>
</evidence>
<dbReference type="Pfam" id="PF00638">
    <property type="entry name" value="Ran_BP1"/>
    <property type="match status" value="1"/>
</dbReference>
<dbReference type="AlphaFoldDB" id="A0A8R1DEL3"/>
<evidence type="ECO:0000313" key="3">
    <source>
        <dbReference type="EnsemblMetazoa" id="CJA00477.1"/>
    </source>
</evidence>
<reference evidence="3" key="2">
    <citation type="submission" date="2022-06" db="UniProtKB">
        <authorList>
            <consortium name="EnsemblMetazoa"/>
        </authorList>
    </citation>
    <scope>IDENTIFICATION</scope>
    <source>
        <strain evidence="3">DF5081</strain>
    </source>
</reference>
<sequence>MTDQKTHLQSIGRVVAGVVDVQQTMTLQFDALSKGLESLKLEHQSGIAQLREDIRRSDDRATKQLADLNNLHNKEMERLHQIIHTLLIRDTAPPMNVAIPQLQPQQQQQLQQAIFLQRQMEMAQAQAHAQNQALSNLIASSAAMKPMAPANTPLIPAAQPVLATPTQQIKPQIPIGQAQPISFAQKPATSEVTISSNSTQPAAVKPLFPVAAPTPAPAVVPAVVEKPKATVTAPATTTPAAPTGFSFGTSSLFGKKPESAAVVPTVPKTPVTTTKEEDEESDEDYEPEANFEPVIPLPDLVEVKTGEEDEEVVFNNRSKLYIFSNDTSEWKERGTGELKVLLNKETKKYRVVMRRDQVTISEESLPSNSGKDEELCWNIQVI</sequence>
<name>A0A8R1DEL3_CAEJA</name>
<dbReference type="PROSITE" id="PS50196">
    <property type="entry name" value="RANBD1"/>
    <property type="match status" value="1"/>
</dbReference>
<keyword evidence="4" id="KW-1185">Reference proteome</keyword>
<dbReference type="SUPFAM" id="SSF50729">
    <property type="entry name" value="PH domain-like"/>
    <property type="match status" value="1"/>
</dbReference>
<feature type="region of interest" description="Disordered" evidence="1">
    <location>
        <begin position="258"/>
        <end position="288"/>
    </location>
</feature>
<dbReference type="SMART" id="SM00160">
    <property type="entry name" value="RanBD"/>
    <property type="match status" value="1"/>
</dbReference>
<evidence type="ECO:0000259" key="2">
    <source>
        <dbReference type="PROSITE" id="PS50196"/>
    </source>
</evidence>
<feature type="compositionally biased region" description="Acidic residues" evidence="1">
    <location>
        <begin position="276"/>
        <end position="288"/>
    </location>
</feature>
<evidence type="ECO:0000256" key="1">
    <source>
        <dbReference type="SAM" id="MobiDB-lite"/>
    </source>
</evidence>
<reference evidence="4" key="1">
    <citation type="submission" date="2010-08" db="EMBL/GenBank/DDBJ databases">
        <authorList>
            <consortium name="Caenorhabditis japonica Sequencing Consortium"/>
            <person name="Wilson R.K."/>
        </authorList>
    </citation>
    <scope>NUCLEOTIDE SEQUENCE [LARGE SCALE GENOMIC DNA]</scope>
    <source>
        <strain evidence="4">DF5081</strain>
    </source>
</reference>
<dbReference type="PANTHER" id="PTHR23138:SF87">
    <property type="entry name" value="E3 SUMO-PROTEIN LIGASE RANBP2"/>
    <property type="match status" value="1"/>
</dbReference>
<dbReference type="Proteomes" id="UP000005237">
    <property type="component" value="Unassembled WGS sequence"/>
</dbReference>
<dbReference type="GO" id="GO:0005643">
    <property type="term" value="C:nuclear pore"/>
    <property type="evidence" value="ECO:0007669"/>
    <property type="project" value="TreeGrafter"/>
</dbReference>
<dbReference type="PANTHER" id="PTHR23138">
    <property type="entry name" value="RAN BINDING PROTEIN"/>
    <property type="match status" value="1"/>
</dbReference>
<accession>A0A8R1DEL3</accession>
<dbReference type="Gene3D" id="2.30.29.30">
    <property type="entry name" value="Pleckstrin-homology domain (PH domain)/Phosphotyrosine-binding domain (PTB)"/>
    <property type="match status" value="1"/>
</dbReference>
<dbReference type="EnsemblMetazoa" id="CJA00477.1">
    <property type="protein sequence ID" value="CJA00477.1"/>
    <property type="gene ID" value="WBGene00119681"/>
</dbReference>